<dbReference type="STRING" id="439292.Bsel_0827"/>
<feature type="domain" description="SLH" evidence="3">
    <location>
        <begin position="1112"/>
        <end position="1171"/>
    </location>
</feature>
<keyword evidence="5" id="KW-1185">Reference proteome</keyword>
<dbReference type="PROSITE" id="PS51272">
    <property type="entry name" value="SLH"/>
    <property type="match status" value="3"/>
</dbReference>
<dbReference type="PANTHER" id="PTHR43308:SF5">
    <property type="entry name" value="S-LAYER PROTEIN _ PEPTIDOGLYCAN ENDO-BETA-N-ACETYLGLUCOSAMINIDASE"/>
    <property type="match status" value="1"/>
</dbReference>
<feature type="domain" description="SLH" evidence="3">
    <location>
        <begin position="1172"/>
        <end position="1235"/>
    </location>
</feature>
<dbReference type="Pfam" id="PF00395">
    <property type="entry name" value="SLH"/>
    <property type="match status" value="3"/>
</dbReference>
<reference evidence="4" key="1">
    <citation type="submission" date="2009-10" db="EMBL/GenBank/DDBJ databases">
        <title>Complete sequence of Bacillus selenitireducens MLS10.</title>
        <authorList>
            <consortium name="US DOE Joint Genome Institute"/>
            <person name="Lucas S."/>
            <person name="Copeland A."/>
            <person name="Lapidus A."/>
            <person name="Glavina del Rio T."/>
            <person name="Dalin E."/>
            <person name="Tice H."/>
            <person name="Bruce D."/>
            <person name="Goodwin L."/>
            <person name="Pitluck S."/>
            <person name="Sims D."/>
            <person name="Brettin T."/>
            <person name="Detter J.C."/>
            <person name="Han C."/>
            <person name="Larimer F."/>
            <person name="Land M."/>
            <person name="Hauser L."/>
            <person name="Kyrpides N."/>
            <person name="Ovchinnikova G."/>
            <person name="Stolz J."/>
        </authorList>
    </citation>
    <scope>NUCLEOTIDE SEQUENCE [LARGE SCALE GENOMIC DNA]</scope>
    <source>
        <strain evidence="4">MLS10</strain>
    </source>
</reference>
<feature type="chain" id="PRO_5039001812" evidence="2">
    <location>
        <begin position="26"/>
        <end position="1289"/>
    </location>
</feature>
<dbReference type="EMBL" id="CP001791">
    <property type="protein sequence ID" value="ADH98355.1"/>
    <property type="molecule type" value="Genomic_DNA"/>
</dbReference>
<dbReference type="HOGENOM" id="CLU_262370_0_0_9"/>
<dbReference type="KEGG" id="bse:Bsel_0827"/>
<gene>
    <name evidence="4" type="ordered locus">Bsel_0827</name>
</gene>
<keyword evidence="1 2" id="KW-0732">Signal</keyword>
<evidence type="ECO:0000313" key="5">
    <source>
        <dbReference type="Proteomes" id="UP000000271"/>
    </source>
</evidence>
<proteinExistence type="predicted"/>
<dbReference type="InterPro" id="IPR051465">
    <property type="entry name" value="Cell_Envelope_Struct_Comp"/>
</dbReference>
<dbReference type="Pfam" id="PF16403">
    <property type="entry name" value="Bact_surface_Ig-like"/>
    <property type="match status" value="2"/>
</dbReference>
<evidence type="ECO:0000259" key="3">
    <source>
        <dbReference type="PROSITE" id="PS51272"/>
    </source>
</evidence>
<feature type="signal peptide" evidence="2">
    <location>
        <begin position="1"/>
        <end position="25"/>
    </location>
</feature>
<sequence length="1289" mass="143423">MKRSIRQKGTICLSFLMAFSGVMPAAGLASEEKGTVGGTHVDSLTNDSEVTEAEWDEMDFGSLSYHLGHNGIHKKTSANTYEPDASFSDEQKEDIGYKLPDGFSFVNDFPNGVQLKEVGGYYSDRLASAQFRDGTFNPSSFIEAMEEDRAYKLVHHTKVADTEGRESFLFEERTVTKAELKATDSFTFSGDVIDVMYPDEFYTLYLESNLGRYPGHYHQLLTNVPDFYDIAMHKVDGSEAFLMETVYSEDDQALIPDDNLIEVRFMQDGVPEGVYDIHTNGFSGVTLHGDMLDERIDVLHTNPSEMGIQYSVMTQNDGAAAWKQTFETAYADYDEDTVIDVSGTDAYTLDSINYEERSDDASISFEILGDTGHLLQSVGVFNAGYYGEDAGLDIWEAMGVRDQNWTMMNMNLQIDNEAGETVAFYDGTSTHHRIIEPLEGGTYTAIVSFQTGLDSTVELTESFTVDERLYADLILPDGFEPVHDFGNEAKLTDSDGGTLTYRFGSDASLDLSELVGRMDDEDVYSLVIAARMRESSTGDDYIYTIEETVTRTDLDQIESFSVSGKLHEIVSPDPAHEVTALAQLSHRGTRFEGLSGIYTERPEAFDVLYTDTTGTSLSILEATYQEEERLFEVAEGERSVFKFNQNGEEIGIYGMNHYFEGERIELYAASVENQFTQLITNSEGQHISFKHLSNEGAADPWVYEFGYTYSEPGDMIVHVPDNNQIGSYDVLVDVFESGLGVYMTSNENDAYFLQSGILPRDGEYSKDIYDFFDEYALQRRFAYAKSTVEVFDDAGDLVMDKTTTMPTSYSLPPMDDGQYEIVTTIPVGSDERLVITRDVYIGDPFAAFDNGDSVRLHIDEMITLSYTAGGKDLLFRVVGENGNLLYHDWTDAYNSILSKTEEFTFESPGIYSFQIVHDGEVLDAVEVTVYEGDLHLVYEGDTALTVEYGEAFELPEVKVMYGDEERGQADVTVTDESGEEVPEVDTSAPGEYTLVYRYISEEGEEASSVTITVTVLEDAAPIVPEIHYEGDTELSVEYGEAFELPEVKVMYGDEERGQADVTVTDESGEEVPEVDTSAPGEYTLVYRYISEEGEEASSVTITVTVLEEVKEDEPTFTDLNEGYRFYEEIAFLSGMEVINGYLDGSFAPDDTVTRAAAATMIGRALDLDGSQRDTDFPDVRDGNNASGFIQAAADLGIIQGFPDGTFRPNEPVTRGQMAIFIARAFDMETQAEMDFTDMVPSMAAYESVGMILHEDITQGFPDGTYRPDDAVTRGQFSAFLSRTLDASFR</sequence>
<dbReference type="Gene3D" id="2.60.40.10">
    <property type="entry name" value="Immunoglobulins"/>
    <property type="match status" value="2"/>
</dbReference>
<organism evidence="4 5">
    <name type="scientific">Bacillus selenitireducens (strain ATCC 700615 / DSM 15326 / MLS10)</name>
    <dbReference type="NCBI Taxonomy" id="439292"/>
    <lineage>
        <taxon>Bacteria</taxon>
        <taxon>Bacillati</taxon>
        <taxon>Bacillota</taxon>
        <taxon>Bacilli</taxon>
        <taxon>Bacillales</taxon>
        <taxon>Bacillaceae</taxon>
        <taxon>Salisediminibacterium</taxon>
    </lineage>
</organism>
<dbReference type="InterPro" id="IPR001119">
    <property type="entry name" value="SLH_dom"/>
</dbReference>
<evidence type="ECO:0000313" key="4">
    <source>
        <dbReference type="EMBL" id="ADH98355.1"/>
    </source>
</evidence>
<feature type="domain" description="SLH" evidence="3">
    <location>
        <begin position="1236"/>
        <end position="1289"/>
    </location>
</feature>
<dbReference type="InterPro" id="IPR032179">
    <property type="entry name" value="Cry22Aa_Ig-like"/>
</dbReference>
<dbReference type="PANTHER" id="PTHR43308">
    <property type="entry name" value="OUTER MEMBRANE PROTEIN ALPHA-RELATED"/>
    <property type="match status" value="1"/>
</dbReference>
<accession>D6XZI1</accession>
<protein>
    <submittedName>
        <fullName evidence="4">S-layer domain protein</fullName>
    </submittedName>
</protein>
<evidence type="ECO:0000256" key="1">
    <source>
        <dbReference type="ARBA" id="ARBA00022729"/>
    </source>
</evidence>
<dbReference type="Proteomes" id="UP000000271">
    <property type="component" value="Chromosome"/>
</dbReference>
<evidence type="ECO:0000256" key="2">
    <source>
        <dbReference type="SAM" id="SignalP"/>
    </source>
</evidence>
<dbReference type="RefSeq" id="WP_013171782.1">
    <property type="nucleotide sequence ID" value="NC_014219.1"/>
</dbReference>
<name>D6XZI1_BACIE</name>
<dbReference type="InterPro" id="IPR013783">
    <property type="entry name" value="Ig-like_fold"/>
</dbReference>
<dbReference type="eggNOG" id="COG3103">
    <property type="taxonomic scope" value="Bacteria"/>
</dbReference>